<organism evidence="4 5">
    <name type="scientific">Angomonas deanei</name>
    <dbReference type="NCBI Taxonomy" id="59799"/>
    <lineage>
        <taxon>Eukaryota</taxon>
        <taxon>Discoba</taxon>
        <taxon>Euglenozoa</taxon>
        <taxon>Kinetoplastea</taxon>
        <taxon>Metakinetoplastina</taxon>
        <taxon>Trypanosomatida</taxon>
        <taxon>Trypanosomatidae</taxon>
        <taxon>Strigomonadinae</taxon>
        <taxon>Angomonas</taxon>
    </lineage>
</organism>
<keyword evidence="5" id="KW-1185">Reference proteome</keyword>
<feature type="region of interest" description="Disordered" evidence="2">
    <location>
        <begin position="1122"/>
        <end position="1207"/>
    </location>
</feature>
<gene>
    <name evidence="4" type="ORF">ADEAN_000664900</name>
</gene>
<evidence type="ECO:0000256" key="1">
    <source>
        <dbReference type="PROSITE-ProRule" id="PRU00290"/>
    </source>
</evidence>
<feature type="compositionally biased region" description="Low complexity" evidence="2">
    <location>
        <begin position="1138"/>
        <end position="1153"/>
    </location>
</feature>
<dbReference type="Proteomes" id="UP000515908">
    <property type="component" value="Chromosome 13"/>
</dbReference>
<evidence type="ECO:0000256" key="2">
    <source>
        <dbReference type="SAM" id="MobiDB-lite"/>
    </source>
</evidence>
<dbReference type="CDD" id="cd15843">
    <property type="entry name" value="R-SNARE"/>
    <property type="match status" value="1"/>
</dbReference>
<dbReference type="Pfam" id="PF00957">
    <property type="entry name" value="Synaptobrevin"/>
    <property type="match status" value="1"/>
</dbReference>
<dbReference type="Gene3D" id="1.20.5.110">
    <property type="match status" value="1"/>
</dbReference>
<feature type="compositionally biased region" description="Low complexity" evidence="2">
    <location>
        <begin position="1188"/>
        <end position="1199"/>
    </location>
</feature>
<dbReference type="InterPro" id="IPR057236">
    <property type="entry name" value="DUF7914"/>
</dbReference>
<evidence type="ECO:0000313" key="5">
    <source>
        <dbReference type="Proteomes" id="UP000515908"/>
    </source>
</evidence>
<evidence type="ECO:0000259" key="3">
    <source>
        <dbReference type="PROSITE" id="PS50892"/>
    </source>
</evidence>
<accession>A0A7G2CHC2</accession>
<dbReference type="EMBL" id="LR877157">
    <property type="protein sequence ID" value="CAD2219156.1"/>
    <property type="molecule type" value="Genomic_DNA"/>
</dbReference>
<evidence type="ECO:0000313" key="4">
    <source>
        <dbReference type="EMBL" id="CAD2219156.1"/>
    </source>
</evidence>
<dbReference type="PROSITE" id="PS50892">
    <property type="entry name" value="V_SNARE"/>
    <property type="match status" value="1"/>
</dbReference>
<dbReference type="AlphaFoldDB" id="A0A7G2CHC2"/>
<reference evidence="4 5" key="1">
    <citation type="submission" date="2020-08" db="EMBL/GenBank/DDBJ databases">
        <authorList>
            <person name="Newling K."/>
            <person name="Davey J."/>
            <person name="Forrester S."/>
        </authorList>
    </citation>
    <scope>NUCLEOTIDE SEQUENCE [LARGE SCALE GENOMIC DNA]</scope>
    <source>
        <strain evidence="5">Crithidia deanei Carvalho (ATCC PRA-265)</strain>
    </source>
</reference>
<dbReference type="InterPro" id="IPR042855">
    <property type="entry name" value="V_SNARE_CC"/>
</dbReference>
<dbReference type="Pfam" id="PF25501">
    <property type="entry name" value="DUF7914"/>
    <property type="match status" value="1"/>
</dbReference>
<dbReference type="SUPFAM" id="SSF58038">
    <property type="entry name" value="SNARE fusion complex"/>
    <property type="match status" value="1"/>
</dbReference>
<feature type="compositionally biased region" description="Basic and acidic residues" evidence="2">
    <location>
        <begin position="1154"/>
        <end position="1169"/>
    </location>
</feature>
<feature type="compositionally biased region" description="Pro residues" evidence="2">
    <location>
        <begin position="1176"/>
        <end position="1187"/>
    </location>
</feature>
<sequence length="1275" mass="139458">MEAVTKFLDPTAGTPSNPTFDFHLGGNSTVVMSDYHICRYDTLLGVIVCVGDDADVLVLGKEMCREMIPLRKGTHWLDCFVYAGTSTFLVLSSDSLVCMDYSNRVGDSVLTPDGGAPFTSLYVPKGLTVGVVGRKDGTVSYFRLNPVSNNPGDRPQLFWTTVDINVLSFCQPFLKTPLAVDTSAEAHSKFLSWGSVVSIDSYPDNPNAFVAVIAGVSGVCKWYLDEARLSCFFDASTLAGTSDELLATCRVSPGGNYVCATTVFSSKLLVWSETKKKKNKSCELYWCIDLSESINPNRGTLDSFWYNEYSVGIHMARTALEQGFHSTNDKHSQMFLLLHGQHDILEVVIRLDDKKVIRQDKIIAHLTAYTASKGTEAAKSESTAARANSLVDNYYKVFNVEPCMISNYWGNGLTDVDLEALFVTSEGGLRPILAKRNRQTGGLESIKELRELSATVPWHPRALLLRLPETQLRQLAQQIKSTPISSTWERLLRGGSTILQQMEAAGDQSAVQPGNELWRKVVMVTVTDAAQAMCLSPQSNETFAMHPRALQKCVPWVALAMEQDPSSLVLEAALPSMDSAFLPTELIVRVYSNESILTVMKNDIRRNTGSFVLNLNREALQLEGEGTKGTRMIRQCSIINARLSPSTVSSKMTVGSEGKSLFAVLEDGGVAIVDLSGAKNEDGQPHMILIPSALMPMGTKVLSVEAFWLPNPKLNDGELMLAYLFGEGKGFLLWNVSAMRMIAYSYPPYAAKAKRLCVTTASIPPPPNMSGDIMKFEVSLTLPAQPAEQGEYGTVNCYDALGAILLSFSLGYGLVEQSPSLWCYHISKGDGTEWKPLAGFSGAVVQREITLQIEVQGSNSFVWSVSSSGITCSCENPFISSGSIVDVKAEWTCGKAELSYATPLGEEVSYALKQNRTSQSIMAVSPTLAFVSDEEIVIVDVTSLFEGNNTGNKAPTATPAVSRLDGSRTLEHFSVYHARGSVIVITRDVNGWRWLNILDSRTAKPRMESYATLDFAGEDKIQVLTVEIENVLHLYFLGSNNGVVGHFFIEANLGSAKDTSIKVRGCFNDRTRFAPVPSTFRGYSRFLPPPITLKQETGFFKRLMTLPWEDIALKLESETLRSVKPSKGTGAQMPPPSQTAASPPSSPAVSKAQQNEKERAAIAEAERKQLTASTPSAPPPRAVPPPSSSSSPSANAAPAPEEKGSRYAQLKAIAERENVSLTEARRMMSENIRKLQVRTEKLQEMGERSAELASTALTFQDLARQLKEKQRSSWL</sequence>
<feature type="domain" description="V-SNARE coiled-coil homology" evidence="3">
    <location>
        <begin position="1213"/>
        <end position="1273"/>
    </location>
</feature>
<protein>
    <submittedName>
        <fullName evidence="4">Synaptobrevin, putative</fullName>
    </submittedName>
</protein>
<keyword evidence="1" id="KW-0175">Coiled coil</keyword>
<name>A0A7G2CHC2_9TRYP</name>
<dbReference type="VEuPathDB" id="TriTrypDB:ADEAN_000664900"/>
<proteinExistence type="predicted"/>